<keyword evidence="1" id="KW-1133">Transmembrane helix</keyword>
<dbReference type="Proteomes" id="UP000593880">
    <property type="component" value="Chromosome"/>
</dbReference>
<evidence type="ECO:0000313" key="3">
    <source>
        <dbReference type="Proteomes" id="UP000593880"/>
    </source>
</evidence>
<name>A0ABX6U8A5_9BRAD</name>
<keyword evidence="1" id="KW-0472">Membrane</keyword>
<organism evidence="2 3">
    <name type="scientific">Bradyrhizobium guangdongense</name>
    <dbReference type="NCBI Taxonomy" id="1325090"/>
    <lineage>
        <taxon>Bacteria</taxon>
        <taxon>Pseudomonadati</taxon>
        <taxon>Pseudomonadota</taxon>
        <taxon>Alphaproteobacteria</taxon>
        <taxon>Hyphomicrobiales</taxon>
        <taxon>Nitrobacteraceae</taxon>
        <taxon>Bradyrhizobium</taxon>
    </lineage>
</organism>
<keyword evidence="1" id="KW-0812">Transmembrane</keyword>
<evidence type="ECO:0000313" key="2">
    <source>
        <dbReference type="EMBL" id="QOZ57571.1"/>
    </source>
</evidence>
<dbReference type="PANTHER" id="PTHR42941">
    <property type="entry name" value="SLL1037 PROTEIN"/>
    <property type="match status" value="1"/>
</dbReference>
<dbReference type="PANTHER" id="PTHR42941:SF1">
    <property type="entry name" value="SLL1037 PROTEIN"/>
    <property type="match status" value="1"/>
</dbReference>
<protein>
    <submittedName>
        <fullName evidence="2">TRAP transporter substrate-binding protein</fullName>
    </submittedName>
</protein>
<proteinExistence type="predicted"/>
<feature type="transmembrane region" description="Helical" evidence="1">
    <location>
        <begin position="359"/>
        <end position="381"/>
    </location>
</feature>
<feature type="transmembrane region" description="Helical" evidence="1">
    <location>
        <begin position="36"/>
        <end position="57"/>
    </location>
</feature>
<dbReference type="NCBIfam" id="TIGR02122">
    <property type="entry name" value="TRAP_TAXI"/>
    <property type="match status" value="1"/>
</dbReference>
<accession>A0ABX6U8A5</accession>
<evidence type="ECO:0000256" key="1">
    <source>
        <dbReference type="SAM" id="Phobius"/>
    </source>
</evidence>
<keyword evidence="3" id="KW-1185">Reference proteome</keyword>
<dbReference type="RefSeq" id="WP_128963319.1">
    <property type="nucleotide sequence ID" value="NZ_BMHC01000017.1"/>
</dbReference>
<reference evidence="2 3" key="1">
    <citation type="submission" date="2018-06" db="EMBL/GenBank/DDBJ databases">
        <title>Comparative genomics of rhizobia nodulating Arachis hypogaea in China.</title>
        <authorList>
            <person name="Li Y."/>
        </authorList>
    </citation>
    <scope>NUCLEOTIDE SEQUENCE [LARGE SCALE GENOMIC DNA]</scope>
    <source>
        <strain evidence="2 3">CCBAU 51658</strain>
    </source>
</reference>
<gene>
    <name evidence="2" type="ORF">XH86_01580</name>
</gene>
<dbReference type="Pfam" id="PF16868">
    <property type="entry name" value="NMT1_3"/>
    <property type="match status" value="1"/>
</dbReference>
<dbReference type="EMBL" id="CP030057">
    <property type="protein sequence ID" value="QOZ57571.1"/>
    <property type="molecule type" value="Genomic_DNA"/>
</dbReference>
<sequence>MKLSLKRLFGRSMTGGLDLAEAPPPPSPRSAARKTALVSLALVLAIIGALAGGYYFAMRPVVLKIAVGPANSDDVKVVQALTQAFAQSKGYVRLRPIQTDSAIASASELAEGKADLAIIRGDLDVPKNAQAVATLRKNVVVLWSVSGKGKKKGAKITKIAQLAGHRVGVVGRTPANVSLLKVILQQYGVDPAKVEVVQFPASEAAEAIRAQKADVYLAAGPVNSKITSDAIAASARDGSTPTFLAIDSADAIAQNHPVYESSEIPAGTYGGSPDRPDDEVKTISFSHHIVARKGLSETTVAAFTRQLFAVRQQLLTEFPQAAKIETPDTDKDAVIPVHPGAAAFVDGEEKTFLDKYSDYIWWSLMALSAMGSIGAWFAGYLKKDERNTNNHQRERLLDMLVAARKSETADELDQMQAEADEILRDTLRCYDHGAIEEGALTAFNIVLDQFHAAIADRKVVLSSLPPNLQRAGAQFRAAGNA</sequence>
<dbReference type="SUPFAM" id="SSF53850">
    <property type="entry name" value="Periplasmic binding protein-like II"/>
    <property type="match status" value="1"/>
</dbReference>
<dbReference type="InterPro" id="IPR011852">
    <property type="entry name" value="TRAP_TAXI"/>
</dbReference>
<dbReference type="Gene3D" id="3.40.190.10">
    <property type="entry name" value="Periplasmic binding protein-like II"/>
    <property type="match status" value="2"/>
</dbReference>